<evidence type="ECO:0000313" key="2">
    <source>
        <dbReference type="Proteomes" id="UP000306319"/>
    </source>
</evidence>
<dbReference type="Proteomes" id="UP000306319">
    <property type="component" value="Unassembled WGS sequence"/>
</dbReference>
<accession>A0AC61RMG6</accession>
<keyword evidence="2" id="KW-1185">Reference proteome</keyword>
<sequence>MTKEIQDRTWASLPKEAREEIRLIFLMPSKYDYPQSIRRCLLDIYGDNITSDTEPEEMLMVKRSFLITQYKEAKEREKQEVENGAIEMASQYLGMQRIMNILFGDKCLFDKEQSCVSISTPTPKYHIGKKIVWLGKERTISAVYPDNPIMYEFEGCTGMLTEDQIDSCNNPNAELEHRLEQTSVQVEPKYKFSLGQKVILHFYGGETGIISERLPPQDGIVWNCYKVKGLPHHIWRENELDPYDNPILTYHVGQRVRVIKDTNLAILHKIGTIEEVPVDAHHDMYKVRFANGYAHLEASKLEPFTEPTPKFNAGDKVKIVDKAIVTFGNTATIQGYAGKESENMYWVDDKIGLYSESQIESYTEENKE</sequence>
<reference evidence="1" key="1">
    <citation type="submission" date="2019-04" db="EMBL/GenBank/DDBJ databases">
        <title>Microbes associate with the intestines of laboratory mice.</title>
        <authorList>
            <person name="Navarre W."/>
            <person name="Wong E."/>
            <person name="Huang K."/>
            <person name="Tropini C."/>
            <person name="Ng K."/>
            <person name="Yu B."/>
        </authorList>
    </citation>
    <scope>NUCLEOTIDE SEQUENCE</scope>
    <source>
        <strain evidence="1">NM04_E33</strain>
    </source>
</reference>
<dbReference type="EMBL" id="SRYB01000001">
    <property type="protein sequence ID" value="TGY80941.1"/>
    <property type="molecule type" value="Genomic_DNA"/>
</dbReference>
<gene>
    <name evidence="1" type="ORF">E5331_00750</name>
</gene>
<proteinExistence type="predicted"/>
<organism evidence="1 2">
    <name type="scientific">Lepagella muris</name>
    <dbReference type="NCBI Taxonomy" id="3032870"/>
    <lineage>
        <taxon>Bacteria</taxon>
        <taxon>Pseudomonadati</taxon>
        <taxon>Bacteroidota</taxon>
        <taxon>Bacteroidia</taxon>
        <taxon>Bacteroidales</taxon>
        <taxon>Muribaculaceae</taxon>
        <taxon>Lepagella</taxon>
    </lineage>
</organism>
<comment type="caution">
    <text evidence="1">The sequence shown here is derived from an EMBL/GenBank/DDBJ whole genome shotgun (WGS) entry which is preliminary data.</text>
</comment>
<protein>
    <submittedName>
        <fullName evidence="1">Uncharacterized protein</fullName>
    </submittedName>
</protein>
<evidence type="ECO:0000313" key="1">
    <source>
        <dbReference type="EMBL" id="TGY80941.1"/>
    </source>
</evidence>
<name>A0AC61RMG6_9BACT</name>